<dbReference type="Proteomes" id="UP000887565">
    <property type="component" value="Unplaced"/>
</dbReference>
<keyword evidence="4" id="KW-0276">Fatty acid metabolism</keyword>
<dbReference type="SUPFAM" id="SSF53901">
    <property type="entry name" value="Thiolase-like"/>
    <property type="match status" value="1"/>
</dbReference>
<keyword evidence="5" id="KW-0521">NADP</keyword>
<evidence type="ECO:0000256" key="1">
    <source>
        <dbReference type="ARBA" id="ARBA00022450"/>
    </source>
</evidence>
<keyword evidence="11" id="KW-1185">Reference proteome</keyword>
<reference evidence="12" key="1">
    <citation type="submission" date="2022-11" db="UniProtKB">
        <authorList>
            <consortium name="WormBaseParasite"/>
        </authorList>
    </citation>
    <scope>IDENTIFICATION</scope>
</reference>
<protein>
    <submittedName>
        <fullName evidence="12">Ketosynthase family 3 (KS3) domain-containing protein</fullName>
    </submittedName>
</protein>
<dbReference type="CDD" id="cd00833">
    <property type="entry name" value="PKS"/>
    <property type="match status" value="1"/>
</dbReference>
<dbReference type="GO" id="GO:0004312">
    <property type="term" value="F:fatty acid synthase activity"/>
    <property type="evidence" value="ECO:0007669"/>
    <property type="project" value="TreeGrafter"/>
</dbReference>
<dbReference type="GO" id="GO:0006633">
    <property type="term" value="P:fatty acid biosynthetic process"/>
    <property type="evidence" value="ECO:0007669"/>
    <property type="project" value="UniProtKB-KW"/>
</dbReference>
<evidence type="ECO:0000256" key="3">
    <source>
        <dbReference type="ARBA" id="ARBA00022679"/>
    </source>
</evidence>
<dbReference type="InterPro" id="IPR016039">
    <property type="entry name" value="Thiolase-like"/>
</dbReference>
<keyword evidence="7" id="KW-0443">Lipid metabolism</keyword>
<keyword evidence="9" id="KW-0511">Multifunctional enzyme</keyword>
<dbReference type="Gene3D" id="3.40.47.10">
    <property type="match status" value="1"/>
</dbReference>
<keyword evidence="2" id="KW-0444">Lipid biosynthesis</keyword>
<evidence type="ECO:0000256" key="7">
    <source>
        <dbReference type="ARBA" id="ARBA00023098"/>
    </source>
</evidence>
<evidence type="ECO:0000313" key="12">
    <source>
        <dbReference type="WBParaSite" id="nRc.2.0.1.t43996-RA"/>
    </source>
</evidence>
<dbReference type="AlphaFoldDB" id="A0A915KYV4"/>
<evidence type="ECO:0000256" key="9">
    <source>
        <dbReference type="ARBA" id="ARBA00023268"/>
    </source>
</evidence>
<dbReference type="InterPro" id="IPR020841">
    <property type="entry name" value="PKS_Beta-ketoAc_synthase_dom"/>
</dbReference>
<dbReference type="PANTHER" id="PTHR43775:SF7">
    <property type="entry name" value="FATTY ACID SYNTHASE"/>
    <property type="match status" value="1"/>
</dbReference>
<dbReference type="Pfam" id="PF00109">
    <property type="entry name" value="ketoacyl-synt"/>
    <property type="match status" value="1"/>
</dbReference>
<name>A0A915KYV4_ROMCU</name>
<dbReference type="PROSITE" id="PS52004">
    <property type="entry name" value="KS3_2"/>
    <property type="match status" value="1"/>
</dbReference>
<proteinExistence type="predicted"/>
<dbReference type="PANTHER" id="PTHR43775">
    <property type="entry name" value="FATTY ACID SYNTHASE"/>
    <property type="match status" value="1"/>
</dbReference>
<evidence type="ECO:0000256" key="4">
    <source>
        <dbReference type="ARBA" id="ARBA00022832"/>
    </source>
</evidence>
<sequence length="224" mass="24112">YFDLPERHGKLKDLTKFDAAFFGVHPKQASNMDPQLRLLLEVTYEALIDAGINPQQIRGSNTGVFVGCSGSETNAALTKDPETVVGYSLTGCVRSMFANRVSYAFDFRGPSFAVDTACSSSLLALQLALDAIRQEQCDAAVVAGTGLTLAPTTALQFLRLGMLSPQGKCQSFDANGDGYVRAEGVVAIFLQRSASAKRCYATVVHAKSNTDGYKEQGKVFLYKS</sequence>
<evidence type="ECO:0000256" key="2">
    <source>
        <dbReference type="ARBA" id="ARBA00022516"/>
    </source>
</evidence>
<evidence type="ECO:0000313" key="11">
    <source>
        <dbReference type="Proteomes" id="UP000887565"/>
    </source>
</evidence>
<keyword evidence="1" id="KW-0596">Phosphopantetheine</keyword>
<organism evidence="11 12">
    <name type="scientific">Romanomermis culicivorax</name>
    <name type="common">Nematode worm</name>
    <dbReference type="NCBI Taxonomy" id="13658"/>
    <lineage>
        <taxon>Eukaryota</taxon>
        <taxon>Metazoa</taxon>
        <taxon>Ecdysozoa</taxon>
        <taxon>Nematoda</taxon>
        <taxon>Enoplea</taxon>
        <taxon>Dorylaimia</taxon>
        <taxon>Mermithida</taxon>
        <taxon>Mermithoidea</taxon>
        <taxon>Mermithidae</taxon>
        <taxon>Romanomermis</taxon>
    </lineage>
</organism>
<evidence type="ECO:0000256" key="8">
    <source>
        <dbReference type="ARBA" id="ARBA00023160"/>
    </source>
</evidence>
<evidence type="ECO:0000256" key="6">
    <source>
        <dbReference type="ARBA" id="ARBA00023002"/>
    </source>
</evidence>
<dbReference type="WBParaSite" id="nRc.2.0.1.t43996-RA">
    <property type="protein sequence ID" value="nRc.2.0.1.t43996-RA"/>
    <property type="gene ID" value="nRc.2.0.1.g43996"/>
</dbReference>
<accession>A0A915KYV4</accession>
<keyword evidence="6" id="KW-0560">Oxidoreductase</keyword>
<dbReference type="GO" id="GO:0016491">
    <property type="term" value="F:oxidoreductase activity"/>
    <property type="evidence" value="ECO:0007669"/>
    <property type="project" value="UniProtKB-KW"/>
</dbReference>
<dbReference type="PROSITE" id="PS00606">
    <property type="entry name" value="KS3_1"/>
    <property type="match status" value="1"/>
</dbReference>
<keyword evidence="3" id="KW-0808">Transferase</keyword>
<dbReference type="GO" id="GO:0004315">
    <property type="term" value="F:3-oxoacyl-[acyl-carrier-protein] synthase activity"/>
    <property type="evidence" value="ECO:0007669"/>
    <property type="project" value="InterPro"/>
</dbReference>
<dbReference type="OMA" id="YHENIAR"/>
<evidence type="ECO:0000259" key="10">
    <source>
        <dbReference type="PROSITE" id="PS52004"/>
    </source>
</evidence>
<evidence type="ECO:0000256" key="5">
    <source>
        <dbReference type="ARBA" id="ARBA00022857"/>
    </source>
</evidence>
<dbReference type="InterPro" id="IPR018201">
    <property type="entry name" value="Ketoacyl_synth_AS"/>
</dbReference>
<dbReference type="SMART" id="SM00825">
    <property type="entry name" value="PKS_KS"/>
    <property type="match status" value="1"/>
</dbReference>
<dbReference type="InterPro" id="IPR050091">
    <property type="entry name" value="PKS_NRPS_Biosynth_Enz"/>
</dbReference>
<feature type="domain" description="Ketosynthase family 3 (KS3)" evidence="10">
    <location>
        <begin position="1"/>
        <end position="224"/>
    </location>
</feature>
<keyword evidence="8" id="KW-0275">Fatty acid biosynthesis</keyword>
<dbReference type="InterPro" id="IPR014030">
    <property type="entry name" value="Ketoacyl_synth_N"/>
</dbReference>